<dbReference type="STRING" id="1121863.GCA_000621185_02573"/>
<dbReference type="Gene3D" id="3.20.20.80">
    <property type="entry name" value="Glycosidases"/>
    <property type="match status" value="1"/>
</dbReference>
<feature type="region of interest" description="Disordered" evidence="10">
    <location>
        <begin position="583"/>
        <end position="608"/>
    </location>
</feature>
<dbReference type="Gene3D" id="2.60.40.10">
    <property type="entry name" value="Immunoglobulins"/>
    <property type="match status" value="1"/>
</dbReference>
<feature type="signal peptide" evidence="11">
    <location>
        <begin position="1"/>
        <end position="24"/>
    </location>
</feature>
<dbReference type="OrthoDB" id="6018988at2"/>
<dbReference type="PATRIC" id="fig|1656095.3.peg.2143"/>
<dbReference type="SUPFAM" id="SSF51055">
    <property type="entry name" value="Carbohydrate binding domain"/>
    <property type="match status" value="1"/>
</dbReference>
<proteinExistence type="predicted"/>
<evidence type="ECO:0000256" key="6">
    <source>
        <dbReference type="ARBA" id="ARBA00023024"/>
    </source>
</evidence>
<dbReference type="GO" id="GO:0006032">
    <property type="term" value="P:chitin catabolic process"/>
    <property type="evidence" value="ECO:0007669"/>
    <property type="project" value="UniProtKB-KW"/>
</dbReference>
<feature type="domain" description="GH18" evidence="12">
    <location>
        <begin position="272"/>
        <end position="567"/>
    </location>
</feature>
<evidence type="ECO:0000256" key="1">
    <source>
        <dbReference type="ARBA" id="ARBA00000822"/>
    </source>
</evidence>
<dbReference type="GO" id="GO:0030246">
    <property type="term" value="F:carbohydrate binding"/>
    <property type="evidence" value="ECO:0007669"/>
    <property type="project" value="InterPro"/>
</dbReference>
<evidence type="ECO:0000256" key="9">
    <source>
        <dbReference type="ARBA" id="ARBA00023326"/>
    </source>
</evidence>
<dbReference type="InterPro" id="IPR013783">
    <property type="entry name" value="Ig-like_fold"/>
</dbReference>
<dbReference type="GO" id="GO:0008843">
    <property type="term" value="F:endochitinase activity"/>
    <property type="evidence" value="ECO:0007669"/>
    <property type="project" value="UniProtKB-EC"/>
</dbReference>
<dbReference type="InterPro" id="IPR052750">
    <property type="entry name" value="GH18_Chitinase"/>
</dbReference>
<dbReference type="RefSeq" id="WP_024556262.1">
    <property type="nucleotide sequence ID" value="NZ_LFEJ01000024.1"/>
</dbReference>
<dbReference type="Proteomes" id="UP000037315">
    <property type="component" value="Unassembled WGS sequence"/>
</dbReference>
<dbReference type="GO" id="GO:0000272">
    <property type="term" value="P:polysaccharide catabolic process"/>
    <property type="evidence" value="ECO:0007669"/>
    <property type="project" value="UniProtKB-KW"/>
</dbReference>
<keyword evidence="8" id="KW-0326">Glycosidase</keyword>
<comment type="catalytic activity">
    <reaction evidence="1">
        <text>Random endo-hydrolysis of N-acetyl-beta-D-glucosaminide (1-&gt;4)-beta-linkages in chitin and chitodextrins.</text>
        <dbReference type="EC" id="3.2.1.14"/>
    </reaction>
</comment>
<protein>
    <recommendedName>
        <fullName evidence="2">chitinase</fullName>
        <ecNumber evidence="2">3.2.1.14</ecNumber>
    </recommendedName>
</protein>
<keyword evidence="5" id="KW-0378">Hydrolase</keyword>
<evidence type="ECO:0000256" key="11">
    <source>
        <dbReference type="SAM" id="SignalP"/>
    </source>
</evidence>
<dbReference type="PANTHER" id="PTHR42976">
    <property type="entry name" value="BIFUNCTIONAL CHITINASE/LYSOZYME-RELATED"/>
    <property type="match status" value="1"/>
</dbReference>
<accession>A0A0J8VKL7</accession>
<keyword evidence="7" id="KW-0119">Carbohydrate metabolism</keyword>
<evidence type="ECO:0000256" key="10">
    <source>
        <dbReference type="SAM" id="MobiDB-lite"/>
    </source>
</evidence>
<keyword evidence="6" id="KW-0146">Chitin degradation</keyword>
<dbReference type="SMART" id="SM00495">
    <property type="entry name" value="ChtBD3"/>
    <property type="match status" value="4"/>
</dbReference>
<feature type="chain" id="PRO_5005310870" description="chitinase" evidence="11">
    <location>
        <begin position="25"/>
        <end position="859"/>
    </location>
</feature>
<dbReference type="GO" id="GO:0008061">
    <property type="term" value="F:chitin binding"/>
    <property type="evidence" value="ECO:0007669"/>
    <property type="project" value="UniProtKB-KW"/>
</dbReference>
<evidence type="ECO:0000313" key="13">
    <source>
        <dbReference type="EMBL" id="KMV33050.1"/>
    </source>
</evidence>
<dbReference type="EC" id="3.2.1.14" evidence="2"/>
<dbReference type="Pfam" id="PF22352">
    <property type="entry name" value="K319L-like_PKD"/>
    <property type="match status" value="1"/>
</dbReference>
<evidence type="ECO:0000256" key="5">
    <source>
        <dbReference type="ARBA" id="ARBA00022801"/>
    </source>
</evidence>
<dbReference type="InterPro" id="IPR022409">
    <property type="entry name" value="PKD/Chitinase_dom"/>
</dbReference>
<evidence type="ECO:0000256" key="2">
    <source>
        <dbReference type="ARBA" id="ARBA00012729"/>
    </source>
</evidence>
<feature type="region of interest" description="Disordered" evidence="10">
    <location>
        <begin position="647"/>
        <end position="667"/>
    </location>
</feature>
<evidence type="ECO:0000313" key="14">
    <source>
        <dbReference type="Proteomes" id="UP000037315"/>
    </source>
</evidence>
<dbReference type="FunFam" id="3.20.20.80:FF:000118">
    <property type="entry name" value="Probable bifunctional chitinase/lysozyme"/>
    <property type="match status" value="1"/>
</dbReference>
<dbReference type="SMART" id="SM00089">
    <property type="entry name" value="PKD"/>
    <property type="match status" value="2"/>
</dbReference>
<dbReference type="SUPFAM" id="SSF51445">
    <property type="entry name" value="(Trans)glycosidases"/>
    <property type="match status" value="1"/>
</dbReference>
<name>A0A0J8VKL7_9ENTR</name>
<dbReference type="PROSITE" id="PS51910">
    <property type="entry name" value="GH18_2"/>
    <property type="match status" value="1"/>
</dbReference>
<sequence>MKRKLLAQAIGILSLCGAAAPALALEAWNGQEGGDTYQVIFAGNVYSNAWWVGASNCPTSDDPSNPWRQVRAATAIEITQFGNPSNCDIASGAPATKLPDYSSAQSYQKDDKVSKDGVSYKALMPIPPSSFAPGEPNPWMAYVAVPQWQAGKVYQQGDVVMVNGQGYKAWFYNVDQDPSKEQNQNPTGDNSQPWKPLGTLKVWTDQELASAPTLDVQKLYPAGSLVRFQGQPYVSLATVQHVQPSDPSPWGIFIDWAGTKERVGTPKSEWPAHVYAPYVDFTLNTIPDLASLASSKKITHYTLAFIVAKDANTCLPTWGTAYNINDYTQYSKIKALRDAGGDVQVSIGGANNSPLAAACKNVNDLQQHYYDIVDNLNLKVLDFDIEGNWVADHESIQRRNTALKMVQERWKQEGRKVGLLFTLPILPTGLTPEGIYVLEDAKAKGVELTGVNVMTMDYGNTVCQSSGKEGQNIHGKCATSAIDNLFQQVKKIWPEKSDSAINAMLGTTPMIGYNDVQGETFYLSDARLVMQQAQERQLGMIGIWSIARDQPGQQGYVGPENSGLTAQQAPLYAFSDVFSPFTSASSSSGGGSQPTPTPTPTPSNVAPVANAGVSQTVQGAQAVTLDGSGSADADGDTLTYQWQQTSGPSVTLSNANQARSTFTPPSSQHAEYGFRLTVNDGQHSAYADTSVTVLEASQPVAPTINLASSFQGQSGSTIVVTATAADPDSSSEQLRWSWTVPSGIGQVTGQDSNTLTIVASNVTATQSFPLAVRVTDQSGLSANASTTLQINPLPQPSGGDFQYVYPQNISQYKAGTRVKGKDGNIYECKPFPYAGWCKGAAWSYAPGAGLNWADAWIKR</sequence>
<dbReference type="InterPro" id="IPR003610">
    <property type="entry name" value="CBM5/12"/>
</dbReference>
<comment type="caution">
    <text evidence="13">The sequence shown here is derived from an EMBL/GenBank/DDBJ whole genome shotgun (WGS) entry which is preliminary data.</text>
</comment>
<dbReference type="Pfam" id="PF00704">
    <property type="entry name" value="Glyco_hydro_18"/>
    <property type="match status" value="1"/>
</dbReference>
<evidence type="ECO:0000256" key="7">
    <source>
        <dbReference type="ARBA" id="ARBA00023277"/>
    </source>
</evidence>
<dbReference type="CDD" id="cd12215">
    <property type="entry name" value="ChiC_BD"/>
    <property type="match status" value="1"/>
</dbReference>
<gene>
    <name evidence="13" type="ORF">ACH50_17455</name>
</gene>
<keyword evidence="14" id="KW-1185">Reference proteome</keyword>
<dbReference type="InterPro" id="IPR017853">
    <property type="entry name" value="GH"/>
</dbReference>
<dbReference type="InterPro" id="IPR036573">
    <property type="entry name" value="CBM_sf_5/12"/>
</dbReference>
<evidence type="ECO:0000256" key="8">
    <source>
        <dbReference type="ARBA" id="ARBA00023295"/>
    </source>
</evidence>
<dbReference type="GO" id="GO:0005576">
    <property type="term" value="C:extracellular region"/>
    <property type="evidence" value="ECO:0007669"/>
    <property type="project" value="InterPro"/>
</dbReference>
<dbReference type="AlphaFoldDB" id="A0A0J8VKL7"/>
<evidence type="ECO:0000256" key="4">
    <source>
        <dbReference type="ARBA" id="ARBA00022729"/>
    </source>
</evidence>
<keyword evidence="4 11" id="KW-0732">Signal</keyword>
<organism evidence="13 14">
    <name type="scientific">Franconibacter pulveris</name>
    <dbReference type="NCBI Taxonomy" id="435910"/>
    <lineage>
        <taxon>Bacteria</taxon>
        <taxon>Pseudomonadati</taxon>
        <taxon>Pseudomonadota</taxon>
        <taxon>Gammaproteobacteria</taxon>
        <taxon>Enterobacterales</taxon>
        <taxon>Enterobacteriaceae</taxon>
        <taxon>Franconibacter</taxon>
    </lineage>
</organism>
<dbReference type="Gene3D" id="2.10.10.90">
    <property type="match status" value="1"/>
</dbReference>
<dbReference type="EMBL" id="LFEJ01000024">
    <property type="protein sequence ID" value="KMV33050.1"/>
    <property type="molecule type" value="Genomic_DNA"/>
</dbReference>
<evidence type="ECO:0000259" key="12">
    <source>
        <dbReference type="PROSITE" id="PS51910"/>
    </source>
</evidence>
<dbReference type="InterPro" id="IPR001223">
    <property type="entry name" value="Glyco_hydro18_cat"/>
</dbReference>
<dbReference type="SUPFAM" id="SSF49299">
    <property type="entry name" value="PKD domain"/>
    <property type="match status" value="1"/>
</dbReference>
<dbReference type="InterPro" id="IPR035986">
    <property type="entry name" value="PKD_dom_sf"/>
</dbReference>
<reference evidence="13 14" key="1">
    <citation type="submission" date="2015-06" db="EMBL/GenBank/DDBJ databases">
        <title>Genome sequencing of Cronobacter sp. strain DJ34 isolated from petroleum contaminated sludge of Duliajan Oil Fields, Assam, India.</title>
        <authorList>
            <person name="Pal S."/>
            <person name="Banerjee T.D."/>
            <person name="Roy A."/>
            <person name="Sar P."/>
            <person name="Kazy S.K."/>
        </authorList>
    </citation>
    <scope>NUCLEOTIDE SEQUENCE [LARGE SCALE GENOMIC DNA]</scope>
    <source>
        <strain evidence="13 14">DJ34</strain>
    </source>
</reference>
<dbReference type="PANTHER" id="PTHR42976:SF1">
    <property type="entry name" value="GH18 DOMAIN-CONTAINING PROTEIN-RELATED"/>
    <property type="match status" value="1"/>
</dbReference>
<evidence type="ECO:0000256" key="3">
    <source>
        <dbReference type="ARBA" id="ARBA00022669"/>
    </source>
</evidence>
<keyword evidence="3" id="KW-0147">Chitin-binding</keyword>
<keyword evidence="9" id="KW-0624">Polysaccharide degradation</keyword>
<dbReference type="CDD" id="cd06543">
    <property type="entry name" value="GH18_PF-ChiA-like"/>
    <property type="match status" value="1"/>
</dbReference>